<dbReference type="PROSITE" id="PS00012">
    <property type="entry name" value="PHOSPHOPANTETHEINE"/>
    <property type="match status" value="1"/>
</dbReference>
<keyword evidence="5" id="KW-1185">Reference proteome</keyword>
<keyword evidence="2" id="KW-0597">Phosphoprotein</keyword>
<dbReference type="SMART" id="SM00823">
    <property type="entry name" value="PKS_PP"/>
    <property type="match status" value="1"/>
</dbReference>
<organism evidence="4 5">
    <name type="scientific">Streptosporangium saharense</name>
    <dbReference type="NCBI Taxonomy" id="1706840"/>
    <lineage>
        <taxon>Bacteria</taxon>
        <taxon>Bacillati</taxon>
        <taxon>Actinomycetota</taxon>
        <taxon>Actinomycetes</taxon>
        <taxon>Streptosporangiales</taxon>
        <taxon>Streptosporangiaceae</taxon>
        <taxon>Streptosporangium</taxon>
    </lineage>
</organism>
<evidence type="ECO:0000259" key="3">
    <source>
        <dbReference type="PROSITE" id="PS50075"/>
    </source>
</evidence>
<gene>
    <name evidence="4" type="ORF">FHS44_001344</name>
</gene>
<dbReference type="GO" id="GO:0031177">
    <property type="term" value="F:phosphopantetheine binding"/>
    <property type="evidence" value="ECO:0007669"/>
    <property type="project" value="InterPro"/>
</dbReference>
<proteinExistence type="predicted"/>
<dbReference type="InterPro" id="IPR006162">
    <property type="entry name" value="Ppantetheine_attach_site"/>
</dbReference>
<sequence length="83" mass="8789">MPALSIDDLHRVLVECAGEVEGATLDGDGVERTFEELGYDSLALIETAARLKQRYGIDLDDGDVMAAETPAALLSLANAATRP</sequence>
<accession>A0A7W7QIK8</accession>
<dbReference type="InterPro" id="IPR036736">
    <property type="entry name" value="ACP-like_sf"/>
</dbReference>
<name>A0A7W7QIK8_9ACTN</name>
<evidence type="ECO:0000256" key="1">
    <source>
        <dbReference type="ARBA" id="ARBA00022450"/>
    </source>
</evidence>
<reference evidence="4 5" key="1">
    <citation type="submission" date="2020-08" db="EMBL/GenBank/DDBJ databases">
        <title>Genomic Encyclopedia of Type Strains, Phase III (KMG-III): the genomes of soil and plant-associated and newly described type strains.</title>
        <authorList>
            <person name="Whitman W."/>
        </authorList>
    </citation>
    <scope>NUCLEOTIDE SEQUENCE [LARGE SCALE GENOMIC DNA]</scope>
    <source>
        <strain evidence="4 5">CECT 8840</strain>
    </source>
</reference>
<dbReference type="Pfam" id="PF00550">
    <property type="entry name" value="PP-binding"/>
    <property type="match status" value="1"/>
</dbReference>
<dbReference type="AlphaFoldDB" id="A0A7W7QIK8"/>
<protein>
    <submittedName>
        <fullName evidence="4">Act minimal PKS acyl carrier protein</fullName>
    </submittedName>
</protein>
<dbReference type="RefSeq" id="WP_184712950.1">
    <property type="nucleotide sequence ID" value="NZ_JACHJP010000001.1"/>
</dbReference>
<dbReference type="Gene3D" id="1.10.1200.10">
    <property type="entry name" value="ACP-like"/>
    <property type="match status" value="1"/>
</dbReference>
<evidence type="ECO:0000313" key="5">
    <source>
        <dbReference type="Proteomes" id="UP000552644"/>
    </source>
</evidence>
<dbReference type="InterPro" id="IPR020806">
    <property type="entry name" value="PKS_PP-bd"/>
</dbReference>
<dbReference type="EMBL" id="JACHJP010000001">
    <property type="protein sequence ID" value="MBB4914272.1"/>
    <property type="molecule type" value="Genomic_DNA"/>
</dbReference>
<dbReference type="Proteomes" id="UP000552644">
    <property type="component" value="Unassembled WGS sequence"/>
</dbReference>
<keyword evidence="1" id="KW-0596">Phosphopantetheine</keyword>
<dbReference type="SUPFAM" id="SSF47336">
    <property type="entry name" value="ACP-like"/>
    <property type="match status" value="1"/>
</dbReference>
<dbReference type="PROSITE" id="PS50075">
    <property type="entry name" value="CARRIER"/>
    <property type="match status" value="1"/>
</dbReference>
<feature type="domain" description="Carrier" evidence="3">
    <location>
        <begin position="3"/>
        <end position="81"/>
    </location>
</feature>
<comment type="caution">
    <text evidence="4">The sequence shown here is derived from an EMBL/GenBank/DDBJ whole genome shotgun (WGS) entry which is preliminary data.</text>
</comment>
<evidence type="ECO:0000256" key="2">
    <source>
        <dbReference type="ARBA" id="ARBA00022553"/>
    </source>
</evidence>
<evidence type="ECO:0000313" key="4">
    <source>
        <dbReference type="EMBL" id="MBB4914272.1"/>
    </source>
</evidence>
<dbReference type="InterPro" id="IPR009081">
    <property type="entry name" value="PP-bd_ACP"/>
</dbReference>